<dbReference type="Pfam" id="PF14347">
    <property type="entry name" value="DUF4399"/>
    <property type="match status" value="1"/>
</dbReference>
<evidence type="ECO:0000313" key="3">
    <source>
        <dbReference type="Proteomes" id="UP000054498"/>
    </source>
</evidence>
<sequence length="127" mass="13439">MIASPLLAAPAPSLASVTFLNVDNGATVSSPVHLELAVKGYDVWPASEGVVPGTGHFHVIVDRASSEKLEEGDVIPFDATHLHYGKGQVSVDVPLTPGKHTLTLQFANALHESYGEAEREDISITVQ</sequence>
<reference evidence="2 3" key="1">
    <citation type="journal article" date="2013" name="BMC Genomics">
        <title>Reconstruction of the lipid metabolism for the microalga Monoraphidium neglectum from its genome sequence reveals characteristics suitable for biofuel production.</title>
        <authorList>
            <person name="Bogen C."/>
            <person name="Al-Dilaimi A."/>
            <person name="Albersmeier A."/>
            <person name="Wichmann J."/>
            <person name="Grundmann M."/>
            <person name="Rupp O."/>
            <person name="Lauersen K.J."/>
            <person name="Blifernez-Klassen O."/>
            <person name="Kalinowski J."/>
            <person name="Goesmann A."/>
            <person name="Mussgnug J.H."/>
            <person name="Kruse O."/>
        </authorList>
    </citation>
    <scope>NUCLEOTIDE SEQUENCE [LARGE SCALE GENOMIC DNA]</scope>
    <source>
        <strain evidence="2 3">SAG 48.87</strain>
    </source>
</reference>
<dbReference type="GeneID" id="25739691"/>
<dbReference type="EMBL" id="KK101365">
    <property type="protein sequence ID" value="KIZ01148.1"/>
    <property type="molecule type" value="Genomic_DNA"/>
</dbReference>
<keyword evidence="3" id="KW-1185">Reference proteome</keyword>
<dbReference type="RefSeq" id="XP_013900167.1">
    <property type="nucleotide sequence ID" value="XM_014044713.1"/>
</dbReference>
<dbReference type="AlphaFoldDB" id="A0A0D2JQ06"/>
<gene>
    <name evidence="2" type="ORF">MNEG_6815</name>
</gene>
<proteinExistence type="predicted"/>
<protein>
    <recommendedName>
        <fullName evidence="1">DUF4399 domain-containing protein</fullName>
    </recommendedName>
</protein>
<dbReference type="OrthoDB" id="533503at2759"/>
<dbReference type="InterPro" id="IPR025512">
    <property type="entry name" value="DUF4399"/>
</dbReference>
<evidence type="ECO:0000313" key="2">
    <source>
        <dbReference type="EMBL" id="KIZ01148.1"/>
    </source>
</evidence>
<evidence type="ECO:0000259" key="1">
    <source>
        <dbReference type="Pfam" id="PF14347"/>
    </source>
</evidence>
<feature type="domain" description="DUF4399" evidence="1">
    <location>
        <begin position="35"/>
        <end position="127"/>
    </location>
</feature>
<organism evidence="2 3">
    <name type="scientific">Monoraphidium neglectum</name>
    <dbReference type="NCBI Taxonomy" id="145388"/>
    <lineage>
        <taxon>Eukaryota</taxon>
        <taxon>Viridiplantae</taxon>
        <taxon>Chlorophyta</taxon>
        <taxon>core chlorophytes</taxon>
        <taxon>Chlorophyceae</taxon>
        <taxon>CS clade</taxon>
        <taxon>Sphaeropleales</taxon>
        <taxon>Selenastraceae</taxon>
        <taxon>Monoraphidium</taxon>
    </lineage>
</organism>
<dbReference type="KEGG" id="mng:MNEG_6815"/>
<name>A0A0D2JQ06_9CHLO</name>
<dbReference type="Proteomes" id="UP000054498">
    <property type="component" value="Unassembled WGS sequence"/>
</dbReference>
<accession>A0A0D2JQ06</accession>